<reference evidence="3" key="1">
    <citation type="submission" date="2016-10" db="EMBL/GenBank/DDBJ databases">
        <authorList>
            <person name="Varghese N."/>
            <person name="Submissions S."/>
        </authorList>
    </citation>
    <scope>NUCLEOTIDE SEQUENCE [LARGE SCALE GENOMIC DNA]</scope>
    <source>
        <strain evidence="3">DSM 29303</strain>
    </source>
</reference>
<dbReference type="GO" id="GO:0008410">
    <property type="term" value="F:CoA-transferase activity"/>
    <property type="evidence" value="ECO:0007669"/>
    <property type="project" value="TreeGrafter"/>
</dbReference>
<dbReference type="InterPro" id="IPR023606">
    <property type="entry name" value="CoA-Trfase_III_dom_1_sf"/>
</dbReference>
<dbReference type="Pfam" id="PF02515">
    <property type="entry name" value="CoA_transf_3"/>
    <property type="match status" value="1"/>
</dbReference>
<dbReference type="Gene3D" id="3.40.50.10540">
    <property type="entry name" value="Crotonobetainyl-coa:carnitine coa-transferase, domain 1"/>
    <property type="match status" value="1"/>
</dbReference>
<dbReference type="Gene3D" id="3.30.1540.10">
    <property type="entry name" value="formyl-coa transferase, domain 3"/>
    <property type="match status" value="1"/>
</dbReference>
<protein>
    <submittedName>
        <fullName evidence="2">CoA:oxalate CoA-transferase</fullName>
    </submittedName>
</protein>
<name>A0A1H2R598_9RHOB</name>
<proteinExistence type="predicted"/>
<accession>A0A1H2R598</accession>
<evidence type="ECO:0000256" key="1">
    <source>
        <dbReference type="ARBA" id="ARBA00022679"/>
    </source>
</evidence>
<dbReference type="OrthoDB" id="7208981at2"/>
<dbReference type="SUPFAM" id="SSF89796">
    <property type="entry name" value="CoA-transferase family III (CaiB/BaiF)"/>
    <property type="match status" value="1"/>
</dbReference>
<dbReference type="STRING" id="1545044.SAMN05444276_101229"/>
<sequence length="398" mass="40678">MSGPLAGLRVLDLTRVLAGPFATAILADLGAEVVKLEPPSGDDYRAIGPFRDGESALFALTNRGKRSVVVDLKAPEGQALARRMAAGCDVVVENFRPCVAARLGLGAEALRAENPGLVVCSISGFGQSGPDTALPAYDIIVQALSGWMDATGEAGGGPLKVGEALGDVAAGLYAAIGILAALVGRGRTGEGAALDVAMLDCLVAMLPTSHALHLYAGQSVARVGNRHPLSTPFGGYRTADGHVIIAVLGARQFAALCRLVGRPEAADDPRFATDEWRTAHEPEIRALIEDWSAGLSTDDAVAALRGADIPAAPILTLAGQLASAHAQARDLVAELPHHRLGRAPVVGQPLRFDGAKPLAPTGTPALGADTRAVLDGLGLSADQIAGLVAAGIVQETQA</sequence>
<dbReference type="Proteomes" id="UP000182944">
    <property type="component" value="Unassembled WGS sequence"/>
</dbReference>
<dbReference type="InterPro" id="IPR050483">
    <property type="entry name" value="CoA-transferase_III_domain"/>
</dbReference>
<dbReference type="AlphaFoldDB" id="A0A1H2R598"/>
<evidence type="ECO:0000313" key="3">
    <source>
        <dbReference type="Proteomes" id="UP000182944"/>
    </source>
</evidence>
<organism evidence="2 3">
    <name type="scientific">Paracoccus sanguinis</name>
    <dbReference type="NCBI Taxonomy" id="1545044"/>
    <lineage>
        <taxon>Bacteria</taxon>
        <taxon>Pseudomonadati</taxon>
        <taxon>Pseudomonadota</taxon>
        <taxon>Alphaproteobacteria</taxon>
        <taxon>Rhodobacterales</taxon>
        <taxon>Paracoccaceae</taxon>
        <taxon>Paracoccus</taxon>
    </lineage>
</organism>
<dbReference type="PANTHER" id="PTHR48207:SF3">
    <property type="entry name" value="SUCCINATE--HYDROXYMETHYLGLUTARATE COA-TRANSFERASE"/>
    <property type="match status" value="1"/>
</dbReference>
<dbReference type="InterPro" id="IPR044855">
    <property type="entry name" value="CoA-Trfase_III_dom3_sf"/>
</dbReference>
<evidence type="ECO:0000313" key="2">
    <source>
        <dbReference type="EMBL" id="SDW14623.1"/>
    </source>
</evidence>
<dbReference type="PANTHER" id="PTHR48207">
    <property type="entry name" value="SUCCINATE--HYDROXYMETHYLGLUTARATE COA-TRANSFERASE"/>
    <property type="match status" value="1"/>
</dbReference>
<keyword evidence="3" id="KW-1185">Reference proteome</keyword>
<gene>
    <name evidence="2" type="ORF">SAMN05444276_101229</name>
</gene>
<dbReference type="RefSeq" id="WP_036730909.1">
    <property type="nucleotide sequence ID" value="NZ_FNNA01000001.1"/>
</dbReference>
<keyword evidence="1 2" id="KW-0808">Transferase</keyword>
<dbReference type="EMBL" id="FNNA01000001">
    <property type="protein sequence ID" value="SDW14623.1"/>
    <property type="molecule type" value="Genomic_DNA"/>
</dbReference>
<dbReference type="InterPro" id="IPR003673">
    <property type="entry name" value="CoA-Trfase_fam_III"/>
</dbReference>